<keyword evidence="1" id="KW-0472">Membrane</keyword>
<comment type="caution">
    <text evidence="2">The sequence shown here is derived from an EMBL/GenBank/DDBJ whole genome shotgun (WGS) entry which is preliminary data.</text>
</comment>
<keyword evidence="1" id="KW-0812">Transmembrane</keyword>
<keyword evidence="1" id="KW-1133">Transmembrane helix</keyword>
<organism evidence="2 3">
    <name type="scientific">Psychroflexus planctonicus</name>
    <dbReference type="NCBI Taxonomy" id="1526575"/>
    <lineage>
        <taxon>Bacteria</taxon>
        <taxon>Pseudomonadati</taxon>
        <taxon>Bacteroidota</taxon>
        <taxon>Flavobacteriia</taxon>
        <taxon>Flavobacteriales</taxon>
        <taxon>Flavobacteriaceae</taxon>
        <taxon>Psychroflexus</taxon>
    </lineage>
</organism>
<reference evidence="3" key="1">
    <citation type="journal article" date="2019" name="Int. J. Syst. Evol. Microbiol.">
        <title>The Global Catalogue of Microorganisms (GCM) 10K type strain sequencing project: providing services to taxonomists for standard genome sequencing and annotation.</title>
        <authorList>
            <consortium name="The Broad Institute Genomics Platform"/>
            <consortium name="The Broad Institute Genome Sequencing Center for Infectious Disease"/>
            <person name="Wu L."/>
            <person name="Ma J."/>
        </authorList>
    </citation>
    <scope>NUCLEOTIDE SEQUENCE [LARGE SCALE GENOMIC DNA]</scope>
    <source>
        <strain evidence="3">CGMCC 1.12931</strain>
    </source>
</reference>
<feature type="transmembrane region" description="Helical" evidence="1">
    <location>
        <begin position="37"/>
        <end position="55"/>
    </location>
</feature>
<dbReference type="RefSeq" id="WP_188457302.1">
    <property type="nucleotide sequence ID" value="NZ_BMGM01000001.1"/>
</dbReference>
<sequence>MKTNSFLKLLLLVGVLLLIPLIGMQVSDEVNWSEFNFLVAAVLLLVFGSVVLLVVNKIKTKKTRTLFVVGILFLLFLIWAELAVGVFGTPFAGS</sequence>
<dbReference type="EMBL" id="BMGM01000001">
    <property type="protein sequence ID" value="GGE25607.1"/>
    <property type="molecule type" value="Genomic_DNA"/>
</dbReference>
<evidence type="ECO:0000256" key="1">
    <source>
        <dbReference type="SAM" id="Phobius"/>
    </source>
</evidence>
<gene>
    <name evidence="2" type="ORF">GCM10010832_02950</name>
</gene>
<evidence type="ECO:0000313" key="3">
    <source>
        <dbReference type="Proteomes" id="UP000599179"/>
    </source>
</evidence>
<accession>A0ABQ1SFK4</accession>
<proteinExistence type="predicted"/>
<evidence type="ECO:0000313" key="2">
    <source>
        <dbReference type="EMBL" id="GGE25607.1"/>
    </source>
</evidence>
<feature type="transmembrane region" description="Helical" evidence="1">
    <location>
        <begin position="67"/>
        <end position="88"/>
    </location>
</feature>
<dbReference type="Proteomes" id="UP000599179">
    <property type="component" value="Unassembled WGS sequence"/>
</dbReference>
<protein>
    <submittedName>
        <fullName evidence="2">Uncharacterized protein</fullName>
    </submittedName>
</protein>
<name>A0ABQ1SFK4_9FLAO</name>
<keyword evidence="3" id="KW-1185">Reference proteome</keyword>